<protein>
    <submittedName>
        <fullName evidence="2">Uncharacterized protein</fullName>
    </submittedName>
</protein>
<proteinExistence type="predicted"/>
<feature type="region of interest" description="Disordered" evidence="1">
    <location>
        <begin position="1"/>
        <end position="110"/>
    </location>
</feature>
<feature type="compositionally biased region" description="Low complexity" evidence="1">
    <location>
        <begin position="17"/>
        <end position="34"/>
    </location>
</feature>
<sequence>MAKKKTGAKKVARKTMTTKATAPKSLAKPKPSAKAPEKPLEKPKPPTEPKPPAELKPTQSKVAPPATPPKPKATPPKAAPAAKEKAEQKSSRGDWHGKDKGYPDPFHVSSEGKTATDRIFVLKKDQYIWDIYKRRKIIIPLG</sequence>
<feature type="compositionally biased region" description="Pro residues" evidence="1">
    <location>
        <begin position="65"/>
        <end position="78"/>
    </location>
</feature>
<name>A0A0F9LPK3_9ZZZZ</name>
<accession>A0A0F9LPK3</accession>
<dbReference type="EMBL" id="LAZR01006030">
    <property type="protein sequence ID" value="KKM95263.1"/>
    <property type="molecule type" value="Genomic_DNA"/>
</dbReference>
<gene>
    <name evidence="2" type="ORF">LCGC14_1189990</name>
</gene>
<feature type="compositionally biased region" description="Basic residues" evidence="1">
    <location>
        <begin position="1"/>
        <end position="13"/>
    </location>
</feature>
<evidence type="ECO:0000256" key="1">
    <source>
        <dbReference type="SAM" id="MobiDB-lite"/>
    </source>
</evidence>
<reference evidence="2" key="1">
    <citation type="journal article" date="2015" name="Nature">
        <title>Complex archaea that bridge the gap between prokaryotes and eukaryotes.</title>
        <authorList>
            <person name="Spang A."/>
            <person name="Saw J.H."/>
            <person name="Jorgensen S.L."/>
            <person name="Zaremba-Niedzwiedzka K."/>
            <person name="Martijn J."/>
            <person name="Lind A.E."/>
            <person name="van Eijk R."/>
            <person name="Schleper C."/>
            <person name="Guy L."/>
            <person name="Ettema T.J."/>
        </authorList>
    </citation>
    <scope>NUCLEOTIDE SEQUENCE</scope>
</reference>
<dbReference type="AlphaFoldDB" id="A0A0F9LPK3"/>
<feature type="compositionally biased region" description="Basic and acidic residues" evidence="1">
    <location>
        <begin position="82"/>
        <end position="102"/>
    </location>
</feature>
<comment type="caution">
    <text evidence="2">The sequence shown here is derived from an EMBL/GenBank/DDBJ whole genome shotgun (WGS) entry which is preliminary data.</text>
</comment>
<feature type="compositionally biased region" description="Basic and acidic residues" evidence="1">
    <location>
        <begin position="35"/>
        <end position="53"/>
    </location>
</feature>
<evidence type="ECO:0000313" key="2">
    <source>
        <dbReference type="EMBL" id="KKM95263.1"/>
    </source>
</evidence>
<organism evidence="2">
    <name type="scientific">marine sediment metagenome</name>
    <dbReference type="NCBI Taxonomy" id="412755"/>
    <lineage>
        <taxon>unclassified sequences</taxon>
        <taxon>metagenomes</taxon>
        <taxon>ecological metagenomes</taxon>
    </lineage>
</organism>